<feature type="compositionally biased region" description="Pro residues" evidence="1">
    <location>
        <begin position="589"/>
        <end position="600"/>
    </location>
</feature>
<feature type="region of interest" description="Disordered" evidence="1">
    <location>
        <begin position="780"/>
        <end position="805"/>
    </location>
</feature>
<feature type="compositionally biased region" description="Basic and acidic residues" evidence="1">
    <location>
        <begin position="516"/>
        <end position="530"/>
    </location>
</feature>
<dbReference type="PANTHER" id="PTHR43670">
    <property type="entry name" value="HEAT SHOCK PROTEIN 26"/>
    <property type="match status" value="1"/>
</dbReference>
<name>A0AAD6U6A9_9AGAR</name>
<feature type="region of interest" description="Disordered" evidence="1">
    <location>
        <begin position="1242"/>
        <end position="1343"/>
    </location>
</feature>
<dbReference type="Proteomes" id="UP001222325">
    <property type="component" value="Unassembled WGS sequence"/>
</dbReference>
<evidence type="ECO:0000256" key="1">
    <source>
        <dbReference type="SAM" id="MobiDB-lite"/>
    </source>
</evidence>
<proteinExistence type="predicted"/>
<feature type="compositionally biased region" description="Low complexity" evidence="1">
    <location>
        <begin position="417"/>
        <end position="429"/>
    </location>
</feature>
<feature type="region of interest" description="Disordered" evidence="1">
    <location>
        <begin position="1013"/>
        <end position="1035"/>
    </location>
</feature>
<organism evidence="2 3">
    <name type="scientific">Mycena belliarum</name>
    <dbReference type="NCBI Taxonomy" id="1033014"/>
    <lineage>
        <taxon>Eukaryota</taxon>
        <taxon>Fungi</taxon>
        <taxon>Dikarya</taxon>
        <taxon>Basidiomycota</taxon>
        <taxon>Agaricomycotina</taxon>
        <taxon>Agaricomycetes</taxon>
        <taxon>Agaricomycetidae</taxon>
        <taxon>Agaricales</taxon>
        <taxon>Marasmiineae</taxon>
        <taxon>Mycenaceae</taxon>
        <taxon>Mycena</taxon>
    </lineage>
</organism>
<dbReference type="PANTHER" id="PTHR43670:SF61">
    <property type="entry name" value="C-CAP_COFACTOR C-LIKE DOMAIN-CONTAINING PROTEIN"/>
    <property type="match status" value="1"/>
</dbReference>
<feature type="region of interest" description="Disordered" evidence="1">
    <location>
        <begin position="833"/>
        <end position="886"/>
    </location>
</feature>
<protein>
    <submittedName>
        <fullName evidence="2">Uncharacterized protein</fullName>
    </submittedName>
</protein>
<feature type="region of interest" description="Disordered" evidence="1">
    <location>
        <begin position="726"/>
        <end position="756"/>
    </location>
</feature>
<feature type="compositionally biased region" description="Low complexity" evidence="1">
    <location>
        <begin position="297"/>
        <end position="307"/>
    </location>
</feature>
<feature type="compositionally biased region" description="Low complexity" evidence="1">
    <location>
        <begin position="735"/>
        <end position="754"/>
    </location>
</feature>
<feature type="region of interest" description="Disordered" evidence="1">
    <location>
        <begin position="417"/>
        <end position="609"/>
    </location>
</feature>
<feature type="region of interest" description="Disordered" evidence="1">
    <location>
        <begin position="1"/>
        <end position="179"/>
    </location>
</feature>
<evidence type="ECO:0000313" key="3">
    <source>
        <dbReference type="Proteomes" id="UP001222325"/>
    </source>
</evidence>
<comment type="caution">
    <text evidence="2">The sequence shown here is derived from an EMBL/GenBank/DDBJ whole genome shotgun (WGS) entry which is preliminary data.</text>
</comment>
<feature type="compositionally biased region" description="Low complexity" evidence="1">
    <location>
        <begin position="653"/>
        <end position="667"/>
    </location>
</feature>
<feature type="compositionally biased region" description="Basic and acidic residues" evidence="1">
    <location>
        <begin position="431"/>
        <end position="443"/>
    </location>
</feature>
<gene>
    <name evidence="2" type="ORF">B0H15DRAFT_981464</name>
</gene>
<keyword evidence="3" id="KW-1185">Reference proteome</keyword>
<accession>A0AAD6U6A9</accession>
<feature type="compositionally biased region" description="Acidic residues" evidence="1">
    <location>
        <begin position="494"/>
        <end position="515"/>
    </location>
</feature>
<feature type="region of interest" description="Disordered" evidence="1">
    <location>
        <begin position="975"/>
        <end position="995"/>
    </location>
</feature>
<feature type="compositionally biased region" description="Acidic residues" evidence="1">
    <location>
        <begin position="673"/>
        <end position="688"/>
    </location>
</feature>
<feature type="region of interest" description="Disordered" evidence="1">
    <location>
        <begin position="192"/>
        <end position="362"/>
    </location>
</feature>
<dbReference type="EMBL" id="JARJCN010000024">
    <property type="protein sequence ID" value="KAJ7089355.1"/>
    <property type="molecule type" value="Genomic_DNA"/>
</dbReference>
<feature type="compositionally biased region" description="Acidic residues" evidence="1">
    <location>
        <begin position="444"/>
        <end position="460"/>
    </location>
</feature>
<sequence length="1387" mass="147040">MNENTAPDDVSKLVDPARMLISPPPEEELQRAHLFPRTNTAPPKRKRPGVASTPSKPAPEPAPEPVEATPNPKPRKTHRRPNTSTDSASASPTRAAFARRSPHPRNPDADWLPLPKPRDATPSRRRSPTPVPYEPPSDVFVPPREIVLATPQQPPRNRKAPARRPSAQPSPVRIRAPSATPLRVVIHSVKKEPPALDLARPMTPPSPTDDPLLLVASSSPAKHVRSSDADYPAFDWTQGRTEQEQDGTSDSMDLDPPESFDGPLPGADFTNVGGWDSDSDDDGDLPAVSATTVPIATTLPSRTHTLPSPSPTSQPPFTIATTTQAPATTAAPSPSLATQLPSTTTTAPTTTQPTTATATGPYTTLLLRTKPDPPTPRTHARAAAWGVWGSPYPGCGEGSFRMDGRRANASVLFPAATSSGLAGASASAGVEEQRGEDEMQMQREEEEEEEEEESDEEMDDGVSFLRALREEDAVRRAARARGAYAERGGRGEEQEQEQEYQDGEELQDERLDEEQEREREQKREREREQEQQLQQHQNQPEDEEEEEEEEEAEVRRMSLEPETPARSWAPSYTQQTPARIAPQTQSYAPTPPTRRAPVVPPRAEWGGAGAVGVGVGVDEDVEMRGGGGGAAVLQGTGERVPLRNVSFGGAPAATGTGTAARTARPAGVQVAAADDDDDEDDSDSDDPELAGMVQITSADPRAAARAAAILKQHDYDCFTRLNKRRRHSYHGGVRKAASPAASGTSKSAAAGNKSLGAIGGSRVQDIAVLAAKSKALRVRQSESVTTQKEMEEMKEMEEREGKEGKARVVGERVYFPGSPGPVSTAQLLREAEREVESASPVRGAGKGAAAGRRKSMPAALALHPRAGEDGEDGEGEGEGEGEAGAEAAWGKAQWKALDACFTDERIAVAQRAGVVHRPTGAFSTPVRGAVGEKVMMAPAEGVDVGAVVARFARTYEGGAWGLEEMMQRARAIQAKQQRGHVAPPTPSASASASASGRVHAFNKPYASSSLSAFNNNSVSSPSPSPTPLFAGHNRRPSMEVAPLGRRALPPRASLGTRAAERVPFPAPPIENSARKSFPAPAPVVPSFRAPAPVGTRARLPPPMGSGAPFSALPPTPEGARARGRRVPGSLLAPRYSHLLEEAVAVSGAGGGGVGRAEEKGEDEEGGEDGGEQQEEAQEQQEEEGDASFDSSVDGDADADMAPATPLREREAPMTKPKPAPAPKPATIGKRVSGFLFSYLPTLAKSAPRRPPGATRPRLPLPPPDVLAKPRGPVKTPVRAPLPRAPAPKELVTLQPAPAPAPKTLIPRRAAPRRLVELHHVSPPPVPTVTERGVRPRTSSGGSVKDLVKNFEALDGARKGAGAGAGEVKRVRSVGDFGKAGAGRPAWR</sequence>
<feature type="region of interest" description="Disordered" evidence="1">
    <location>
        <begin position="1093"/>
        <end position="1126"/>
    </location>
</feature>
<feature type="compositionally biased region" description="Acidic residues" evidence="1">
    <location>
        <begin position="869"/>
        <end position="883"/>
    </location>
</feature>
<feature type="compositionally biased region" description="Acidic residues" evidence="1">
    <location>
        <begin position="244"/>
        <end position="258"/>
    </location>
</feature>
<feature type="compositionally biased region" description="Low complexity" evidence="1">
    <location>
        <begin position="163"/>
        <end position="173"/>
    </location>
</feature>
<feature type="compositionally biased region" description="Polar residues" evidence="1">
    <location>
        <begin position="570"/>
        <end position="587"/>
    </location>
</feature>
<feature type="compositionally biased region" description="Polar residues" evidence="1">
    <location>
        <begin position="82"/>
        <end position="92"/>
    </location>
</feature>
<feature type="region of interest" description="Disordered" evidence="1">
    <location>
        <begin position="1143"/>
        <end position="1228"/>
    </location>
</feature>
<feature type="compositionally biased region" description="Low complexity" evidence="1">
    <location>
        <begin position="315"/>
        <end position="362"/>
    </location>
</feature>
<feature type="compositionally biased region" description="Acidic residues" evidence="1">
    <location>
        <begin position="540"/>
        <end position="552"/>
    </location>
</feature>
<reference evidence="2" key="1">
    <citation type="submission" date="2023-03" db="EMBL/GenBank/DDBJ databases">
        <title>Massive genome expansion in bonnet fungi (Mycena s.s.) driven by repeated elements and novel gene families across ecological guilds.</title>
        <authorList>
            <consortium name="Lawrence Berkeley National Laboratory"/>
            <person name="Harder C.B."/>
            <person name="Miyauchi S."/>
            <person name="Viragh M."/>
            <person name="Kuo A."/>
            <person name="Thoen E."/>
            <person name="Andreopoulos B."/>
            <person name="Lu D."/>
            <person name="Skrede I."/>
            <person name="Drula E."/>
            <person name="Henrissat B."/>
            <person name="Morin E."/>
            <person name="Kohler A."/>
            <person name="Barry K."/>
            <person name="LaButti K."/>
            <person name="Morin E."/>
            <person name="Salamov A."/>
            <person name="Lipzen A."/>
            <person name="Mereny Z."/>
            <person name="Hegedus B."/>
            <person name="Baldrian P."/>
            <person name="Stursova M."/>
            <person name="Weitz H."/>
            <person name="Taylor A."/>
            <person name="Grigoriev I.V."/>
            <person name="Nagy L.G."/>
            <person name="Martin F."/>
            <person name="Kauserud H."/>
        </authorList>
    </citation>
    <scope>NUCLEOTIDE SEQUENCE</scope>
    <source>
        <strain evidence="2">CBHHK173m</strain>
    </source>
</reference>
<evidence type="ECO:0000313" key="2">
    <source>
        <dbReference type="EMBL" id="KAJ7089355.1"/>
    </source>
</evidence>
<feature type="region of interest" description="Disordered" evidence="1">
    <location>
        <begin position="653"/>
        <end position="689"/>
    </location>
</feature>
<feature type="compositionally biased region" description="Basic and acidic residues" evidence="1">
    <location>
        <begin position="788"/>
        <end position="805"/>
    </location>
</feature>
<feature type="compositionally biased region" description="Acidic residues" evidence="1">
    <location>
        <begin position="1159"/>
        <end position="1198"/>
    </location>
</feature>